<dbReference type="EMBL" id="CAUYUJ010005873">
    <property type="protein sequence ID" value="CAK0815265.1"/>
    <property type="molecule type" value="Genomic_DNA"/>
</dbReference>
<accession>A0ABN9RAQ9</accession>
<dbReference type="Proteomes" id="UP001189429">
    <property type="component" value="Unassembled WGS sequence"/>
</dbReference>
<organism evidence="2 3">
    <name type="scientific">Prorocentrum cordatum</name>
    <dbReference type="NCBI Taxonomy" id="2364126"/>
    <lineage>
        <taxon>Eukaryota</taxon>
        <taxon>Sar</taxon>
        <taxon>Alveolata</taxon>
        <taxon>Dinophyceae</taxon>
        <taxon>Prorocentrales</taxon>
        <taxon>Prorocentraceae</taxon>
        <taxon>Prorocentrum</taxon>
    </lineage>
</organism>
<dbReference type="PANTHER" id="PTHR11566">
    <property type="entry name" value="DYNAMIN"/>
    <property type="match status" value="1"/>
</dbReference>
<dbReference type="InterPro" id="IPR001401">
    <property type="entry name" value="Dynamin_GTPase"/>
</dbReference>
<gene>
    <name evidence="2" type="ORF">PCOR1329_LOCUS18618</name>
</gene>
<protein>
    <recommendedName>
        <fullName evidence="1">Dynamin GTPase domain-containing protein</fullName>
    </recommendedName>
</protein>
<name>A0ABN9RAQ9_9DINO</name>
<reference evidence="2" key="1">
    <citation type="submission" date="2023-10" db="EMBL/GenBank/DDBJ databases">
        <authorList>
            <person name="Chen Y."/>
            <person name="Shah S."/>
            <person name="Dougan E. K."/>
            <person name="Thang M."/>
            <person name="Chan C."/>
        </authorList>
    </citation>
    <scope>NUCLEOTIDE SEQUENCE [LARGE SCALE GENOMIC DNA]</scope>
</reference>
<dbReference type="SMART" id="SM00053">
    <property type="entry name" value="DYNc"/>
    <property type="match status" value="1"/>
</dbReference>
<dbReference type="PANTHER" id="PTHR11566:SF21">
    <property type="entry name" value="DYNAMIN RELATED PROTEIN 1, ISOFORM A"/>
    <property type="match status" value="1"/>
</dbReference>
<dbReference type="PRINTS" id="PR00195">
    <property type="entry name" value="DYNAMIN"/>
</dbReference>
<evidence type="ECO:0000313" key="2">
    <source>
        <dbReference type="EMBL" id="CAK0815265.1"/>
    </source>
</evidence>
<dbReference type="InterPro" id="IPR045063">
    <property type="entry name" value="Dynamin_N"/>
</dbReference>
<comment type="caution">
    <text evidence="2">The sequence shown here is derived from an EMBL/GenBank/DDBJ whole genome shotgun (WGS) entry which is preliminary data.</text>
</comment>
<proteinExistence type="predicted"/>
<dbReference type="Gene3D" id="3.40.50.300">
    <property type="entry name" value="P-loop containing nucleotide triphosphate hydrolases"/>
    <property type="match status" value="1"/>
</dbReference>
<evidence type="ECO:0000259" key="1">
    <source>
        <dbReference type="SMART" id="SM00053"/>
    </source>
</evidence>
<keyword evidence="3" id="KW-1185">Reference proteome</keyword>
<feature type="domain" description="Dynamin GTPase" evidence="1">
    <location>
        <begin position="7"/>
        <end position="262"/>
    </location>
</feature>
<dbReference type="Pfam" id="PF00350">
    <property type="entry name" value="Dynamin_N"/>
    <property type="match status" value="1"/>
</dbReference>
<dbReference type="InterPro" id="IPR022812">
    <property type="entry name" value="Dynamin"/>
</dbReference>
<sequence>MWCVDDADSLKSMLDRIDQVRTTLSGLKGGHDEQRFYEEILSSLPQFVACGPQSSGKSSVIRRISGVTLPEAATLCTRIATLVQMRREKDPAINVVLVGPSGQELSNEPLSEPDRVHVAVEKAQMKALESSSGKQFVDDHTVTIRVCGPDQPNVTLVDLPGFHNDNDEGAKIVNEMVKRYVEMAGTLTLHVIRGDQDYASVLGNDFMRQVRKDDSSRVTVLTHCDKFQDMSVESSMLLENTLSATAKNSSGTFAVHGRASGKEEAAEEAKMRQMLENDSRMKGCGLRVGVAPLAKHLEDRMRSHLEMQYPKAVKALKTSLADTIAKIDKIRERTPSEVLLQMAYTMGQTFDREKRTLMNQVREMLHTMAMDIKNYEISPINKTANNSLCKRDDFSEPLEVGQKIYVQMENERFAAIVTSATKEKVSWREKAAAAEGAEPRTGTTAHKEIWTAEVTSPQCIVEDIRLLIQSRGTRNIMHADRQPIIESYAADFAKHYDSKIRSSRDLIDTKLAALFDTVFLYKDIPESGKRAGEHLRECMEEELETNRQVSDLAIESIAAHNTEPDLIFSSNDHYLSDLVQKMVAADTDMASDNGSFRHIYHNVRAFIKVQRKYITEIASKELLRTTVLAAENSFLNLLESIRIGSSKVNECTNRIQEPNKVTREREMLLSRKEILEQAIECFNKPLHAISDAE</sequence>
<dbReference type="InterPro" id="IPR027417">
    <property type="entry name" value="P-loop_NTPase"/>
</dbReference>
<evidence type="ECO:0000313" key="3">
    <source>
        <dbReference type="Proteomes" id="UP001189429"/>
    </source>
</evidence>
<dbReference type="SUPFAM" id="SSF52540">
    <property type="entry name" value="P-loop containing nucleoside triphosphate hydrolases"/>
    <property type="match status" value="1"/>
</dbReference>